<reference evidence="2 3" key="1">
    <citation type="submission" date="2016-11" db="EMBL/GenBank/DDBJ databases">
        <authorList>
            <person name="Jaros S."/>
            <person name="Januszkiewicz K."/>
            <person name="Wedrychowicz H."/>
        </authorList>
    </citation>
    <scope>NUCLEOTIDE SEQUENCE [LARGE SCALE GENOMIC DNA]</scope>
    <source>
        <strain evidence="2 3">GAS499</strain>
    </source>
</reference>
<gene>
    <name evidence="2" type="ORF">SAMN05444159_0942</name>
</gene>
<dbReference type="Proteomes" id="UP000189935">
    <property type="component" value="Chromosome I"/>
</dbReference>
<feature type="chain" id="PRO_5012048107" evidence="1">
    <location>
        <begin position="26"/>
        <end position="165"/>
    </location>
</feature>
<name>A0A1M6KDM0_9BRAD</name>
<evidence type="ECO:0000256" key="1">
    <source>
        <dbReference type="SAM" id="SignalP"/>
    </source>
</evidence>
<dbReference type="Pfam" id="PF08238">
    <property type="entry name" value="Sel1"/>
    <property type="match status" value="2"/>
</dbReference>
<protein>
    <submittedName>
        <fullName evidence="2">Sel1 repeat-containing protein</fullName>
    </submittedName>
</protein>
<dbReference type="AlphaFoldDB" id="A0A1M6KDM0"/>
<dbReference type="Gene3D" id="1.25.40.10">
    <property type="entry name" value="Tetratricopeptide repeat domain"/>
    <property type="match status" value="1"/>
</dbReference>
<keyword evidence="1" id="KW-0732">Signal</keyword>
<dbReference type="InterPro" id="IPR050767">
    <property type="entry name" value="Sel1_AlgK"/>
</dbReference>
<accession>A0A1M6KDM0</accession>
<proteinExistence type="predicted"/>
<dbReference type="InterPro" id="IPR011990">
    <property type="entry name" value="TPR-like_helical_dom_sf"/>
</dbReference>
<dbReference type="PANTHER" id="PTHR11102:SF160">
    <property type="entry name" value="ERAD-ASSOCIATED E3 UBIQUITIN-PROTEIN LIGASE COMPONENT HRD3"/>
    <property type="match status" value="1"/>
</dbReference>
<evidence type="ECO:0000313" key="2">
    <source>
        <dbReference type="EMBL" id="SHJ57029.1"/>
    </source>
</evidence>
<dbReference type="PANTHER" id="PTHR11102">
    <property type="entry name" value="SEL-1-LIKE PROTEIN"/>
    <property type="match status" value="1"/>
</dbReference>
<organism evidence="2 3">
    <name type="scientific">Bradyrhizobium lablabi</name>
    <dbReference type="NCBI Taxonomy" id="722472"/>
    <lineage>
        <taxon>Bacteria</taxon>
        <taxon>Pseudomonadati</taxon>
        <taxon>Pseudomonadota</taxon>
        <taxon>Alphaproteobacteria</taxon>
        <taxon>Hyphomicrobiales</taxon>
        <taxon>Nitrobacteraceae</taxon>
        <taxon>Bradyrhizobium</taxon>
    </lineage>
</organism>
<dbReference type="SUPFAM" id="SSF81901">
    <property type="entry name" value="HCP-like"/>
    <property type="match status" value="1"/>
</dbReference>
<feature type="signal peptide" evidence="1">
    <location>
        <begin position="1"/>
        <end position="25"/>
    </location>
</feature>
<sequence>MWRTVSVILLAICLFSAGTTSPAYADAMRQAAAAYARGDYIRAANELSYLAENGNPRAQALLGFMYENGFGVPQAYDAAADLYHRAAIQGDAFAQSRLGLIYDKGHGVPQNAILSYKWLDLAAARATKRERDYYLRLRNAVASKMSSGQIVEGQRLALIWAPGRW</sequence>
<dbReference type="InterPro" id="IPR006597">
    <property type="entry name" value="Sel1-like"/>
</dbReference>
<dbReference type="SMART" id="SM00671">
    <property type="entry name" value="SEL1"/>
    <property type="match status" value="2"/>
</dbReference>
<dbReference type="EMBL" id="LT670844">
    <property type="protein sequence ID" value="SHJ57029.1"/>
    <property type="molecule type" value="Genomic_DNA"/>
</dbReference>
<evidence type="ECO:0000313" key="3">
    <source>
        <dbReference type="Proteomes" id="UP000189935"/>
    </source>
</evidence>